<dbReference type="PANTHER" id="PTHR30272">
    <property type="entry name" value="3-HYDROXYACYL-[ACYL-CARRIER-PROTEIN] DEHYDRATASE"/>
    <property type="match status" value="1"/>
</dbReference>
<dbReference type="GO" id="GO:0009245">
    <property type="term" value="P:lipid A biosynthetic process"/>
    <property type="evidence" value="ECO:0007669"/>
    <property type="project" value="UniProtKB-UniRule"/>
</dbReference>
<keyword evidence="6 18" id="KW-0444">Lipid biosynthesis</keyword>
<dbReference type="Proteomes" id="UP000028013">
    <property type="component" value="Unassembled WGS sequence"/>
</dbReference>
<evidence type="ECO:0000256" key="18">
    <source>
        <dbReference type="HAMAP-Rule" id="MF_00388"/>
    </source>
</evidence>
<proteinExistence type="inferred from homology"/>
<dbReference type="NCBIfam" id="TIGR00325">
    <property type="entry name" value="lpxC"/>
    <property type="match status" value="1"/>
</dbReference>
<dbReference type="NCBIfam" id="NF000582">
    <property type="entry name" value="PRK00006.1"/>
    <property type="match status" value="1"/>
</dbReference>
<gene>
    <name evidence="19 20" type="primary">fabZ</name>
    <name evidence="18" type="synonym">lpxC</name>
    <name evidence="20" type="ORF">M094_3858</name>
</gene>
<comment type="function">
    <text evidence="2 18">Catalyzes the hydrolysis of UDP-3-O-myristoyl-N-acetylglucosamine to form UDP-3-O-myristoylglucosamine and acetate, the committed step in lipid A biosynthesis.</text>
</comment>
<feature type="active site" description="Proton donor" evidence="18">
    <location>
        <position position="287"/>
    </location>
</feature>
<comment type="catalytic activity">
    <reaction evidence="19">
        <text>a (3R)-hydroxyacyl-[ACP] = a (2E)-enoyl-[ACP] + H2O</text>
        <dbReference type="Rhea" id="RHEA:13097"/>
        <dbReference type="Rhea" id="RHEA-COMP:9925"/>
        <dbReference type="Rhea" id="RHEA-COMP:9945"/>
        <dbReference type="ChEBI" id="CHEBI:15377"/>
        <dbReference type="ChEBI" id="CHEBI:78784"/>
        <dbReference type="ChEBI" id="CHEBI:78827"/>
        <dbReference type="EC" id="4.2.1.59"/>
    </reaction>
</comment>
<keyword evidence="12 19" id="KW-0456">Lyase</keyword>
<keyword evidence="8 18" id="KW-0479">Metal-binding</keyword>
<feature type="binding site" evidence="18">
    <location>
        <position position="260"/>
    </location>
    <ligand>
        <name>Zn(2+)</name>
        <dbReference type="ChEBI" id="CHEBI:29105"/>
    </ligand>
</feature>
<dbReference type="InterPro" id="IPR011334">
    <property type="entry name" value="UDP-acyl_GlcNac_deAcase_C"/>
</dbReference>
<dbReference type="CDD" id="cd01288">
    <property type="entry name" value="FabZ"/>
    <property type="match status" value="1"/>
</dbReference>
<evidence type="ECO:0000256" key="7">
    <source>
        <dbReference type="ARBA" id="ARBA00022556"/>
    </source>
</evidence>
<evidence type="ECO:0000256" key="4">
    <source>
        <dbReference type="ARBA" id="ARBA00005002"/>
    </source>
</evidence>
<dbReference type="FunFam" id="3.10.129.10:FF:000001">
    <property type="entry name" value="3-hydroxyacyl-[acyl-carrier-protein] dehydratase FabZ"/>
    <property type="match status" value="1"/>
</dbReference>
<feature type="binding site" evidence="18">
    <location>
        <position position="78"/>
    </location>
    <ligand>
        <name>Zn(2+)</name>
        <dbReference type="ChEBI" id="CHEBI:29105"/>
    </ligand>
</feature>
<dbReference type="AlphaFoldDB" id="A0A078S699"/>
<dbReference type="NCBIfam" id="NF009667">
    <property type="entry name" value="PRK13188.1"/>
    <property type="match status" value="1"/>
</dbReference>
<comment type="similarity">
    <text evidence="19">Belongs to the thioester dehydratase family. FabZ subfamily.</text>
</comment>
<evidence type="ECO:0000256" key="12">
    <source>
        <dbReference type="ARBA" id="ARBA00023239"/>
    </source>
</evidence>
<evidence type="ECO:0000313" key="21">
    <source>
        <dbReference type="Proteomes" id="UP000028013"/>
    </source>
</evidence>
<dbReference type="EMBL" id="JNHN01000082">
    <property type="protein sequence ID" value="KDS57293.1"/>
    <property type="molecule type" value="Genomic_DNA"/>
</dbReference>
<dbReference type="HAMAP" id="MF_00388">
    <property type="entry name" value="LpxC"/>
    <property type="match status" value="1"/>
</dbReference>
<reference evidence="20 21" key="1">
    <citation type="submission" date="2014-04" db="EMBL/GenBank/DDBJ databases">
        <authorList>
            <person name="Sears C."/>
            <person name="Carroll K."/>
            <person name="Sack B.R."/>
            <person name="Qadri F."/>
            <person name="Myers L.L."/>
            <person name="Chung G.-T."/>
            <person name="Escheverria P."/>
            <person name="Fraser C.M."/>
            <person name="Sadzewicz L."/>
            <person name="Shefchek K.A."/>
            <person name="Tallon L."/>
            <person name="Das S.P."/>
            <person name="Daugherty S."/>
            <person name="Mongodin E.F."/>
        </authorList>
    </citation>
    <scope>NUCLEOTIDE SEQUENCE [LARGE SCALE GENOMIC DNA]</scope>
    <source>
        <strain evidence="20 21">3978 T3 ii</strain>
    </source>
</reference>
<keyword evidence="5 19" id="KW-0963">Cytoplasm</keyword>
<evidence type="ECO:0000256" key="6">
    <source>
        <dbReference type="ARBA" id="ARBA00022516"/>
    </source>
</evidence>
<keyword evidence="9 18" id="KW-0378">Hydrolase</keyword>
<organism evidence="20 21">
    <name type="scientific">Bacteroides uniformis str. 3978 T3 ii</name>
    <dbReference type="NCBI Taxonomy" id="1339349"/>
    <lineage>
        <taxon>Bacteria</taxon>
        <taxon>Pseudomonadati</taxon>
        <taxon>Bacteroidota</taxon>
        <taxon>Bacteroidia</taxon>
        <taxon>Bacteroidales</taxon>
        <taxon>Bacteroidaceae</taxon>
        <taxon>Bacteroides</taxon>
    </lineage>
</organism>
<evidence type="ECO:0000256" key="9">
    <source>
        <dbReference type="ARBA" id="ARBA00022801"/>
    </source>
</evidence>
<dbReference type="GO" id="GO:0103117">
    <property type="term" value="F:UDP-3-O-acyl-N-acetylglucosamine deacetylase activity"/>
    <property type="evidence" value="ECO:0007669"/>
    <property type="project" value="UniProtKB-UniRule"/>
</dbReference>
<comment type="caution">
    <text evidence="20">The sequence shown here is derived from an EMBL/GenBank/DDBJ whole genome shotgun (WGS) entry which is preliminary data.</text>
</comment>
<dbReference type="GO" id="GO:0046872">
    <property type="term" value="F:metal ion binding"/>
    <property type="evidence" value="ECO:0007669"/>
    <property type="project" value="UniProtKB-KW"/>
</dbReference>
<dbReference type="GO" id="GO:0016020">
    <property type="term" value="C:membrane"/>
    <property type="evidence" value="ECO:0007669"/>
    <property type="project" value="GOC"/>
</dbReference>
<dbReference type="Gene3D" id="3.30.230.20">
    <property type="entry name" value="lpxc deacetylase, domain 1"/>
    <property type="match status" value="1"/>
</dbReference>
<dbReference type="InterPro" id="IPR015870">
    <property type="entry name" value="UDP-acyl_N-AcGlcN_deAcase_N"/>
</dbReference>
<comment type="similarity">
    <text evidence="18">Belongs to the LpxC family.</text>
</comment>
<evidence type="ECO:0000256" key="1">
    <source>
        <dbReference type="ARBA" id="ARBA00001947"/>
    </source>
</evidence>
<keyword evidence="10 18" id="KW-0862">Zinc</keyword>
<dbReference type="EC" id="3.5.1.108" evidence="18"/>
<evidence type="ECO:0000256" key="8">
    <source>
        <dbReference type="ARBA" id="ARBA00022723"/>
    </source>
</evidence>
<comment type="subcellular location">
    <subcellularLocation>
        <location evidence="3 19">Cytoplasm</location>
    </subcellularLocation>
</comment>
<feature type="active site" evidence="19">
    <location>
        <position position="364"/>
    </location>
</feature>
<comment type="similarity">
    <text evidence="17">In the C-terminal section; belongs to the thioester dehydratase family.</text>
</comment>
<dbReference type="EC" id="4.2.1.59" evidence="19"/>
<name>A0A078S699_BACUN</name>
<comment type="catalytic activity">
    <reaction evidence="14 18">
        <text>a UDP-3-O-[(3R)-3-hydroxyacyl]-N-acetyl-alpha-D-glucosamine + H2O = a UDP-3-O-[(3R)-3-hydroxyacyl]-alpha-D-glucosamine + acetate</text>
        <dbReference type="Rhea" id="RHEA:67816"/>
        <dbReference type="ChEBI" id="CHEBI:15377"/>
        <dbReference type="ChEBI" id="CHEBI:30089"/>
        <dbReference type="ChEBI" id="CHEBI:137740"/>
        <dbReference type="ChEBI" id="CHEBI:173225"/>
        <dbReference type="EC" id="3.5.1.108"/>
    </reaction>
</comment>
<dbReference type="RefSeq" id="WP_039161077.1">
    <property type="nucleotide sequence ID" value="NZ_JNHN01000082.1"/>
</dbReference>
<evidence type="ECO:0000256" key="2">
    <source>
        <dbReference type="ARBA" id="ARBA00002923"/>
    </source>
</evidence>
<comment type="function">
    <text evidence="15 19">Involved in unsaturated fatty acids biosynthesis. Catalyzes the dehydration of short chain beta-hydroxyacyl-ACPs and long chain saturated and unsaturated beta-hydroxyacyl-ACPs.</text>
</comment>
<dbReference type="HAMAP" id="MF_00406">
    <property type="entry name" value="FabZ"/>
    <property type="match status" value="1"/>
</dbReference>
<dbReference type="PATRIC" id="fig|1339349.3.peg.683"/>
<evidence type="ECO:0000313" key="20">
    <source>
        <dbReference type="EMBL" id="KDS57293.1"/>
    </source>
</evidence>
<dbReference type="InterPro" id="IPR004463">
    <property type="entry name" value="UDP-acyl_GlcNac_deAcase"/>
</dbReference>
<dbReference type="InterPro" id="IPR020568">
    <property type="entry name" value="Ribosomal_Su5_D2-typ_SF"/>
</dbReference>
<dbReference type="GO" id="GO:0019171">
    <property type="term" value="F:(3R)-hydroxyacyl-[acyl-carrier-protein] dehydratase activity"/>
    <property type="evidence" value="ECO:0007669"/>
    <property type="project" value="UniProtKB-EC"/>
</dbReference>
<evidence type="ECO:0000256" key="5">
    <source>
        <dbReference type="ARBA" id="ARBA00022490"/>
    </source>
</evidence>
<keyword evidence="13" id="KW-0511">Multifunctional enzyme</keyword>
<evidence type="ECO:0000256" key="14">
    <source>
        <dbReference type="ARBA" id="ARBA00024535"/>
    </source>
</evidence>
<dbReference type="GO" id="GO:0006633">
    <property type="term" value="P:fatty acid biosynthetic process"/>
    <property type="evidence" value="ECO:0007669"/>
    <property type="project" value="UniProtKB-UniRule"/>
</dbReference>
<keyword evidence="7 18" id="KW-0441">Lipid A biosynthesis</keyword>
<evidence type="ECO:0000256" key="11">
    <source>
        <dbReference type="ARBA" id="ARBA00023098"/>
    </source>
</evidence>
<dbReference type="InterPro" id="IPR029069">
    <property type="entry name" value="HotDog_dom_sf"/>
</dbReference>
<evidence type="ECO:0000256" key="13">
    <source>
        <dbReference type="ARBA" id="ARBA00023268"/>
    </source>
</evidence>
<comment type="cofactor">
    <cofactor evidence="1 18">
        <name>Zn(2+)</name>
        <dbReference type="ChEBI" id="CHEBI:29105"/>
    </cofactor>
</comment>
<dbReference type="GO" id="GO:0005737">
    <property type="term" value="C:cytoplasm"/>
    <property type="evidence" value="ECO:0007669"/>
    <property type="project" value="UniProtKB-SubCell"/>
</dbReference>
<sequence length="461" mass="51775">MLKQKTLKDSFSLSGKGLHTGLDLTVTFNPAPDNHGYKIQRIDLEGQPTFDAVADNVSETTRGTVISKNGVKVSTVEHGMAALYALGIDNCLIQVNGPEFPILDGSAQYYVNEIERVGTVEQNAVKDFYIIKSKIEFRDETTGSSIIVLPDENFSLNVLVSYDSNIPPNQFATREDMTKFKDEIAASRTFVFVREIEPLLQAGLIKGGDLDNAIVIYEREMSQENYDKLADVMGVPHMDAKQLGYINHKPLVWPNECARHKLLDVIGDLALIGKPIKGRIIATRPGHTINNKFARQMRKEIRLHEIQAPTYDCNREPIMDVNRIRELLPHRYPMQLVDKVIEIGANYIVGVKNVTSNEPFFQGHFPQEPVMPGVLQIEAMAQTGGLLVLNSVDEPERYSTYFMKIDGVKFRQKVVPGDTLIFRVELMAPIRRGISTMKGYVFVGEKVVCEAEFMAQIVKNK</sequence>
<comment type="pathway">
    <text evidence="4 18">Glycolipid biosynthesis; lipid IV(A) biosynthesis; lipid IV(A) from (3R)-3-hydroxytetradecanoyl-[acyl-carrier-protein] and UDP-N-acetyl-alpha-D-glucosamine: step 2/6.</text>
</comment>
<evidence type="ECO:0000256" key="19">
    <source>
        <dbReference type="HAMAP-Rule" id="MF_00406"/>
    </source>
</evidence>
<dbReference type="SUPFAM" id="SSF54637">
    <property type="entry name" value="Thioesterase/thiol ester dehydrase-isomerase"/>
    <property type="match status" value="1"/>
</dbReference>
<dbReference type="Gene3D" id="3.10.129.10">
    <property type="entry name" value="Hotdog Thioesterase"/>
    <property type="match status" value="1"/>
</dbReference>
<evidence type="ECO:0000256" key="3">
    <source>
        <dbReference type="ARBA" id="ARBA00004496"/>
    </source>
</evidence>
<feature type="binding site" evidence="18">
    <location>
        <position position="264"/>
    </location>
    <ligand>
        <name>Zn(2+)</name>
        <dbReference type="ChEBI" id="CHEBI:29105"/>
    </ligand>
</feature>
<evidence type="ECO:0000256" key="17">
    <source>
        <dbReference type="ARBA" id="ARBA00061355"/>
    </source>
</evidence>
<evidence type="ECO:0000256" key="16">
    <source>
        <dbReference type="ARBA" id="ARBA00061221"/>
    </source>
</evidence>
<evidence type="ECO:0000256" key="15">
    <source>
        <dbReference type="ARBA" id="ARBA00025049"/>
    </source>
</evidence>
<protein>
    <recommendedName>
        <fullName evidence="18 19">Multifunctional fusion protein</fullName>
    </recommendedName>
    <domain>
        <recommendedName>
            <fullName evidence="19">3-hydroxyacyl-[acyl-carrier-protein] dehydratase FabZ</fullName>
            <ecNumber evidence="19">4.2.1.59</ecNumber>
        </recommendedName>
        <alternativeName>
            <fullName evidence="19">(3R)-hydroxymyristoyl-[acyl-carrier-protein] dehydratase</fullName>
        </alternativeName>
        <alternativeName>
            <fullName evidence="19">Beta-hydroxyacyl-ACP dehydratase</fullName>
            <shortName evidence="19">(3R)-hydroxymyristoyl-ACP dehydrase</shortName>
        </alternativeName>
    </domain>
    <domain>
        <recommendedName>
            <fullName evidence="18">UDP-3-O-acyl-N-acetylglucosamine deacetylase</fullName>
            <shortName evidence="18">UDP-3-O-acyl-GlcNAc deacetylase</shortName>
            <ecNumber evidence="18">3.5.1.108</ecNumber>
        </recommendedName>
        <alternativeName>
            <fullName evidence="18">UDP-3-O-[R-3-hydroxymyristoyl]-N-acetylglucosamine deacetylase</fullName>
        </alternativeName>
    </domain>
</protein>
<dbReference type="NCBIfam" id="TIGR01750">
    <property type="entry name" value="fabZ"/>
    <property type="match status" value="1"/>
</dbReference>
<dbReference type="PANTHER" id="PTHR30272:SF1">
    <property type="entry name" value="3-HYDROXYACYL-[ACYL-CARRIER-PROTEIN] DEHYDRATASE"/>
    <property type="match status" value="1"/>
</dbReference>
<dbReference type="Gene3D" id="3.30.1700.10">
    <property type="entry name" value="lpxc deacetylase, domain 2"/>
    <property type="match status" value="1"/>
</dbReference>
<keyword evidence="11 18" id="KW-0443">Lipid metabolism</keyword>
<evidence type="ECO:0000256" key="10">
    <source>
        <dbReference type="ARBA" id="ARBA00022833"/>
    </source>
</evidence>
<accession>A0A078S699</accession>
<dbReference type="InterPro" id="IPR010084">
    <property type="entry name" value="FabZ"/>
</dbReference>
<dbReference type="UniPathway" id="UPA00359">
    <property type="reaction ID" value="UER00478"/>
</dbReference>
<dbReference type="Pfam" id="PF03331">
    <property type="entry name" value="LpxC"/>
    <property type="match status" value="2"/>
</dbReference>
<dbReference type="Pfam" id="PF07977">
    <property type="entry name" value="FabA"/>
    <property type="match status" value="1"/>
</dbReference>
<dbReference type="InterPro" id="IPR013114">
    <property type="entry name" value="FabA_FabZ"/>
</dbReference>
<dbReference type="SUPFAM" id="SSF54211">
    <property type="entry name" value="Ribosomal protein S5 domain 2-like"/>
    <property type="match status" value="2"/>
</dbReference>
<comment type="similarity">
    <text evidence="16">In the N-terminal section; belongs to the LpxC family.</text>
</comment>